<gene>
    <name evidence="3" type="ORF">NYR02_08245</name>
</gene>
<evidence type="ECO:0000256" key="2">
    <source>
        <dbReference type="SAM" id="SignalP"/>
    </source>
</evidence>
<organism evidence="3 4">
    <name type="scientific">Thalassolituus pacificus</name>
    <dbReference type="NCBI Taxonomy" id="2975440"/>
    <lineage>
        <taxon>Bacteria</taxon>
        <taxon>Pseudomonadati</taxon>
        <taxon>Pseudomonadota</taxon>
        <taxon>Gammaproteobacteria</taxon>
        <taxon>Oceanospirillales</taxon>
        <taxon>Oceanospirillaceae</taxon>
        <taxon>Thalassolituus</taxon>
    </lineage>
</organism>
<comment type="similarity">
    <text evidence="1">Belongs to the bacterial solute-binding protein 3 family.</text>
</comment>
<dbReference type="PANTHER" id="PTHR35936:SF25">
    <property type="entry name" value="ABC TRANSPORTER SUBSTRATE-BINDING PROTEIN"/>
    <property type="match status" value="1"/>
</dbReference>
<evidence type="ECO:0000313" key="4">
    <source>
        <dbReference type="Proteomes" id="UP001147830"/>
    </source>
</evidence>
<dbReference type="PANTHER" id="PTHR35936">
    <property type="entry name" value="MEMBRANE-BOUND LYTIC MUREIN TRANSGLYCOSYLASE F"/>
    <property type="match status" value="1"/>
</dbReference>
<dbReference type="Gene3D" id="3.40.190.10">
    <property type="entry name" value="Periplasmic binding protein-like II"/>
    <property type="match status" value="2"/>
</dbReference>
<keyword evidence="4" id="KW-1185">Reference proteome</keyword>
<dbReference type="Proteomes" id="UP001147830">
    <property type="component" value="Unassembled WGS sequence"/>
</dbReference>
<name>A0A9X2WF45_9GAMM</name>
<sequence>MIRTFVIRAALLSLLSASVQSDVIRLRADEWFPMNGKPGSEQPGYMIEIARTIWEEAGHQVEYRLMPWERAIDETRQGRAECIVGAYHEDAPDFVFPQLTLGLDDNHFYVLAANPWRFRAIADLNTVRLGVIGGYAYDNGELDAYIEQNQHNGARLQIVRSGKALQQNIRKLLTQRIDALVESPAVMQAQLKQMELSESVINAGMIGKQTPLYIACSPVIPAVSEYLQQLDAGLKRLRNDGRLEAILNRYGLHDWQ</sequence>
<evidence type="ECO:0000256" key="1">
    <source>
        <dbReference type="ARBA" id="ARBA00010333"/>
    </source>
</evidence>
<feature type="signal peptide" evidence="2">
    <location>
        <begin position="1"/>
        <end position="21"/>
    </location>
</feature>
<dbReference type="AlphaFoldDB" id="A0A9X2WF45"/>
<dbReference type="SUPFAM" id="SSF53850">
    <property type="entry name" value="Periplasmic binding protein-like II"/>
    <property type="match status" value="1"/>
</dbReference>
<keyword evidence="2" id="KW-0732">Signal</keyword>
<reference evidence="3" key="1">
    <citation type="journal article" date="2022" name="Front. Microbiol.">
        <title>Genome-based taxonomic rearrangement of Oceanobacter-related bacteria including the description of Thalassolituus hydrocarbonoclasticus sp. nov. and Thalassolituus pacificus sp. nov. and emended description of the genus Thalassolituus.</title>
        <authorList>
            <person name="Dong C."/>
            <person name="Wei L."/>
            <person name="Wang J."/>
            <person name="Lai Q."/>
            <person name="Huang Z."/>
            <person name="Shao Z."/>
        </authorList>
    </citation>
    <scope>NUCLEOTIDE SEQUENCE</scope>
    <source>
        <strain evidence="3">59MF3M-4</strain>
    </source>
</reference>
<protein>
    <submittedName>
        <fullName evidence="3">Transporter substrate-binding domain-containing protein</fullName>
    </submittedName>
</protein>
<reference evidence="3" key="2">
    <citation type="submission" date="2022-08" db="EMBL/GenBank/DDBJ databases">
        <authorList>
            <person name="Dong C."/>
        </authorList>
    </citation>
    <scope>NUCLEOTIDE SEQUENCE</scope>
    <source>
        <strain evidence="3">59MF3M-4</strain>
    </source>
</reference>
<dbReference type="RefSeq" id="WP_260975896.1">
    <property type="nucleotide sequence ID" value="NZ_JAOANI010000015.1"/>
</dbReference>
<dbReference type="EMBL" id="JAOANI010000015">
    <property type="protein sequence ID" value="MCT7359006.1"/>
    <property type="molecule type" value="Genomic_DNA"/>
</dbReference>
<comment type="caution">
    <text evidence="3">The sequence shown here is derived from an EMBL/GenBank/DDBJ whole genome shotgun (WGS) entry which is preliminary data.</text>
</comment>
<proteinExistence type="inferred from homology"/>
<evidence type="ECO:0000313" key="3">
    <source>
        <dbReference type="EMBL" id="MCT7359006.1"/>
    </source>
</evidence>
<accession>A0A9X2WF45</accession>
<feature type="chain" id="PRO_5040742511" evidence="2">
    <location>
        <begin position="22"/>
        <end position="256"/>
    </location>
</feature>